<dbReference type="Proteomes" id="UP000789702">
    <property type="component" value="Unassembled WGS sequence"/>
</dbReference>
<name>A0ACA9K9C2_9GLOM</name>
<comment type="caution">
    <text evidence="1">The sequence shown here is derived from an EMBL/GenBank/DDBJ whole genome shotgun (WGS) entry which is preliminary data.</text>
</comment>
<evidence type="ECO:0000313" key="1">
    <source>
        <dbReference type="EMBL" id="CAG8460253.1"/>
    </source>
</evidence>
<sequence length="387" mass="43991">MSCDLTDPAIQEAYEEIISGQDTNWLILGYHDTRDKISLYSKGTGGLDELRNNLREEVLYGFLRIENRFVLLTYVTRALVHGRAVGALFKQAHQIQINASTPNDLTEANVRNRLKLGEPAERPNSPPGPKRNQTLPSTPPAGSPVQSQVPVSPISPKPEPGNDEALESERRAAEDAERLAREKGERDAVAQRKVAEQVAREAAQRRALEEAERKKQEAVEQERREKAASEAKAKAELERKNREEAERKRNEELRNRFAELEKSGKVTLSGYITVQGGAYILNYPLTYPFIHLDKYATVQPNVQQFWKRRFFELRGKTLYLFRDETDKLPISKLELDGQVTGVTDAQSEVLILNSFKVDFRSSEPYYFFSDDKKNKELIVAAIGRYAK</sequence>
<proteinExistence type="predicted"/>
<keyword evidence="2" id="KW-1185">Reference proteome</keyword>
<evidence type="ECO:0000313" key="2">
    <source>
        <dbReference type="Proteomes" id="UP000789702"/>
    </source>
</evidence>
<accession>A0ACA9K9C2</accession>
<organism evidence="1 2">
    <name type="scientific">Dentiscutata heterogama</name>
    <dbReference type="NCBI Taxonomy" id="1316150"/>
    <lineage>
        <taxon>Eukaryota</taxon>
        <taxon>Fungi</taxon>
        <taxon>Fungi incertae sedis</taxon>
        <taxon>Mucoromycota</taxon>
        <taxon>Glomeromycotina</taxon>
        <taxon>Glomeromycetes</taxon>
        <taxon>Diversisporales</taxon>
        <taxon>Gigasporaceae</taxon>
        <taxon>Dentiscutata</taxon>
    </lineage>
</organism>
<dbReference type="EMBL" id="CAJVPU010000729">
    <property type="protein sequence ID" value="CAG8460253.1"/>
    <property type="molecule type" value="Genomic_DNA"/>
</dbReference>
<reference evidence="1" key="1">
    <citation type="submission" date="2021-06" db="EMBL/GenBank/DDBJ databases">
        <authorList>
            <person name="Kallberg Y."/>
            <person name="Tangrot J."/>
            <person name="Rosling A."/>
        </authorList>
    </citation>
    <scope>NUCLEOTIDE SEQUENCE</scope>
    <source>
        <strain evidence="1">IL203A</strain>
    </source>
</reference>
<protein>
    <submittedName>
        <fullName evidence="1">1462_t:CDS:1</fullName>
    </submittedName>
</protein>
<gene>
    <name evidence="1" type="ORF">DHETER_LOCUS1247</name>
</gene>